<dbReference type="Gene3D" id="2.40.160.50">
    <property type="entry name" value="membrane protein fhac: a member of the omp85/tpsb transporter family"/>
    <property type="match status" value="1"/>
</dbReference>
<dbReference type="InterPro" id="IPR043741">
    <property type="entry name" value="DUF5686"/>
</dbReference>
<sequence length="790" mass="89553">MKRHFCLLTLFLLIVNPAFSQTDIEGTVYDAQSGETLPSATVLLEGTYRGTITNTEGHFSITVDKLPATLQIRYIGYESARVEISQDTSLPIDIELNVSVTELGEIVVTEEDPGLSIMERVIARKQIWRENLDTYQAEAYTRQILSNDTSIVSITESSSIVYWDSEEGHREIQVSRRQTSNMSEDQNFAGVNYQPNFYDDNVEIAGYRIVGITHPDAPKFYYFELEEIQQMDGKPVYKIRVSPRRERQPTFIGTAWVLGRDYALLEVDLQPNDVVNFPPPVQEFNLSYQQQFSNYGGEFWLPVDMRVEGTVRVGMVGLRFPPFLFKQTSRISDYQVNVSLPDSVYQKEEVLTKADSSFVAERELEIETIPLTTEETTAYQTIDSTRTFEEAFKPEGFLARMVDEDDDTTGGDSGFLSSMTSWLPGGLGVRGRFNRMDGYHLGLKYEDDIDGVGLNFSGFGGYSFHSELWDMGVQIDQELFEVGNLNFNVNAGYEKETDSRFDSRIYSFGLNSFQTLLGTQDYFDYFRNEKMFAGITLENLFEDTDMTLSVNRELHSSFEEVSVFDYSLFGWHRLRRINPQIEDGTLHSISAELAYNRTGTDFGFAGRNQVILSAEHSSDALGSDFDFTRLGMQIDLHINTFYKRRLFANALDLSLSAGTAFGDLPHQRLGTVDVAMDRFTPFGVIKTRQSVPYAGSKYWMAYGEHNFRTIPFELLGMDYFVDKGWGIILFGGAGYAEAKDVEPFNLLLSDGIHTEIGASLNSIFGVARLDFAKRLDAPGFFIGFSVPRYF</sequence>
<dbReference type="Gene3D" id="2.60.40.1120">
    <property type="entry name" value="Carboxypeptidase-like, regulatory domain"/>
    <property type="match status" value="1"/>
</dbReference>
<feature type="signal peptide" evidence="1">
    <location>
        <begin position="1"/>
        <end position="20"/>
    </location>
</feature>
<keyword evidence="3" id="KW-1185">Reference proteome</keyword>
<reference evidence="2" key="2">
    <citation type="submission" date="2024-05" db="EMBL/GenBank/DDBJ databases">
        <title>Rhodohalobacter halophilus gen. nov., sp. nov., a moderately halophilic member of the family Balneolaceae.</title>
        <authorList>
            <person name="Xia J."/>
        </authorList>
    </citation>
    <scope>NUCLEOTIDE SEQUENCE</scope>
    <source>
        <strain evidence="2">WB101</strain>
    </source>
</reference>
<evidence type="ECO:0000313" key="3">
    <source>
        <dbReference type="Proteomes" id="UP001165366"/>
    </source>
</evidence>
<organism evidence="2 3">
    <name type="scientific">Rhodohalobacter sulfatireducens</name>
    <dbReference type="NCBI Taxonomy" id="2911366"/>
    <lineage>
        <taxon>Bacteria</taxon>
        <taxon>Pseudomonadati</taxon>
        <taxon>Balneolota</taxon>
        <taxon>Balneolia</taxon>
        <taxon>Balneolales</taxon>
        <taxon>Balneolaceae</taxon>
        <taxon>Rhodohalobacter</taxon>
    </lineage>
</organism>
<keyword evidence="1" id="KW-0732">Signal</keyword>
<gene>
    <name evidence="2" type="ORF">L6773_03935</name>
</gene>
<dbReference type="Pfam" id="PF13715">
    <property type="entry name" value="CarbopepD_reg_2"/>
    <property type="match status" value="1"/>
</dbReference>
<evidence type="ECO:0000313" key="2">
    <source>
        <dbReference type="EMBL" id="MCG2587704.1"/>
    </source>
</evidence>
<protein>
    <submittedName>
        <fullName evidence="2">DUF5686 and carboxypeptidase regulatory-like domain-containing protein</fullName>
    </submittedName>
</protein>
<proteinExistence type="predicted"/>
<reference evidence="2" key="1">
    <citation type="submission" date="2022-01" db="EMBL/GenBank/DDBJ databases">
        <authorList>
            <person name="Wang Y."/>
        </authorList>
    </citation>
    <scope>NUCLEOTIDE SEQUENCE</scope>
    <source>
        <strain evidence="2">WB101</strain>
    </source>
</reference>
<dbReference type="SUPFAM" id="SSF49464">
    <property type="entry name" value="Carboxypeptidase regulatory domain-like"/>
    <property type="match status" value="1"/>
</dbReference>
<dbReference type="InterPro" id="IPR008969">
    <property type="entry name" value="CarboxyPept-like_regulatory"/>
</dbReference>
<dbReference type="Proteomes" id="UP001165366">
    <property type="component" value="Unassembled WGS sequence"/>
</dbReference>
<dbReference type="EMBL" id="JAKLWS010000003">
    <property type="protein sequence ID" value="MCG2587704.1"/>
    <property type="molecule type" value="Genomic_DNA"/>
</dbReference>
<name>A0ABS9KA34_9BACT</name>
<evidence type="ECO:0000256" key="1">
    <source>
        <dbReference type="SAM" id="SignalP"/>
    </source>
</evidence>
<dbReference type="Pfam" id="PF18939">
    <property type="entry name" value="DUF5686"/>
    <property type="match status" value="1"/>
</dbReference>
<feature type="chain" id="PRO_5046545640" evidence="1">
    <location>
        <begin position="21"/>
        <end position="790"/>
    </location>
</feature>
<accession>A0ABS9KA34</accession>
<dbReference type="RefSeq" id="WP_237852547.1">
    <property type="nucleotide sequence ID" value="NZ_JAKLWS010000003.1"/>
</dbReference>
<comment type="caution">
    <text evidence="2">The sequence shown here is derived from an EMBL/GenBank/DDBJ whole genome shotgun (WGS) entry which is preliminary data.</text>
</comment>